<evidence type="ECO:0000313" key="2">
    <source>
        <dbReference type="EMBL" id="MPC26435.1"/>
    </source>
</evidence>
<evidence type="ECO:0000256" key="1">
    <source>
        <dbReference type="SAM" id="MobiDB-lite"/>
    </source>
</evidence>
<gene>
    <name evidence="2" type="ORF">E2C01_019574</name>
</gene>
<comment type="caution">
    <text evidence="2">The sequence shown here is derived from an EMBL/GenBank/DDBJ whole genome shotgun (WGS) entry which is preliminary data.</text>
</comment>
<feature type="compositionally biased region" description="Basic and acidic residues" evidence="1">
    <location>
        <begin position="9"/>
        <end position="61"/>
    </location>
</feature>
<dbReference type="EMBL" id="VSRR010001598">
    <property type="protein sequence ID" value="MPC26435.1"/>
    <property type="molecule type" value="Genomic_DNA"/>
</dbReference>
<proteinExistence type="predicted"/>
<dbReference type="Proteomes" id="UP000324222">
    <property type="component" value="Unassembled WGS sequence"/>
</dbReference>
<organism evidence="2 3">
    <name type="scientific">Portunus trituberculatus</name>
    <name type="common">Swimming crab</name>
    <name type="synonym">Neptunus trituberculatus</name>
    <dbReference type="NCBI Taxonomy" id="210409"/>
    <lineage>
        <taxon>Eukaryota</taxon>
        <taxon>Metazoa</taxon>
        <taxon>Ecdysozoa</taxon>
        <taxon>Arthropoda</taxon>
        <taxon>Crustacea</taxon>
        <taxon>Multicrustacea</taxon>
        <taxon>Malacostraca</taxon>
        <taxon>Eumalacostraca</taxon>
        <taxon>Eucarida</taxon>
        <taxon>Decapoda</taxon>
        <taxon>Pleocyemata</taxon>
        <taxon>Brachyura</taxon>
        <taxon>Eubrachyura</taxon>
        <taxon>Portunoidea</taxon>
        <taxon>Portunidae</taxon>
        <taxon>Portuninae</taxon>
        <taxon>Portunus</taxon>
    </lineage>
</organism>
<reference evidence="2 3" key="1">
    <citation type="submission" date="2019-05" db="EMBL/GenBank/DDBJ databases">
        <title>Another draft genome of Portunus trituberculatus and its Hox gene families provides insights of decapod evolution.</title>
        <authorList>
            <person name="Jeong J.-H."/>
            <person name="Song I."/>
            <person name="Kim S."/>
            <person name="Choi T."/>
            <person name="Kim D."/>
            <person name="Ryu S."/>
            <person name="Kim W."/>
        </authorList>
    </citation>
    <scope>NUCLEOTIDE SEQUENCE [LARGE SCALE GENOMIC DNA]</scope>
    <source>
        <tissue evidence="2">Muscle</tissue>
    </source>
</reference>
<keyword evidence="3" id="KW-1185">Reference proteome</keyword>
<protein>
    <submittedName>
        <fullName evidence="2">Uncharacterized protein</fullName>
    </submittedName>
</protein>
<name>A0A5B7DYN6_PORTR</name>
<accession>A0A5B7DYN6</accession>
<evidence type="ECO:0000313" key="3">
    <source>
        <dbReference type="Proteomes" id="UP000324222"/>
    </source>
</evidence>
<feature type="region of interest" description="Disordered" evidence="1">
    <location>
        <begin position="1"/>
        <end position="61"/>
    </location>
</feature>
<sequence>MSVGSKTNVVKEEDECKVQNNKIEKQKEPKKLQSRQDVERKIRKAKGETKEDLGLHSTESSERRGMMLVASEMAGGEVEGGESCVVVEVDGGGALRMTDMSSRTKVLVLLTLNTECCKFHLDMLDRHEQFSATPQPAVGEAGPLSRFAAVQDKFTKLACAIHWHFAVR</sequence>
<dbReference type="AlphaFoldDB" id="A0A5B7DYN6"/>